<evidence type="ECO:0000313" key="10">
    <source>
        <dbReference type="EMBL" id="KAL3808932.1"/>
    </source>
</evidence>
<dbReference type="EMBL" id="JALLPB020000458">
    <property type="protein sequence ID" value="KAL3808932.1"/>
    <property type="molecule type" value="Genomic_DNA"/>
</dbReference>
<keyword evidence="11" id="KW-1185">Reference proteome</keyword>
<dbReference type="PANTHER" id="PTHR23515">
    <property type="entry name" value="HIGH-AFFINITY NITRATE TRANSPORTER 2.3"/>
    <property type="match status" value="1"/>
</dbReference>
<keyword evidence="8" id="KW-1003">Cell membrane</keyword>
<dbReference type="SUPFAM" id="SSF103473">
    <property type="entry name" value="MFS general substrate transporter"/>
    <property type="match status" value="1"/>
</dbReference>
<dbReference type="AlphaFoldDB" id="A0ABD3R7E5"/>
<dbReference type="InterPro" id="IPR011701">
    <property type="entry name" value="MFS"/>
</dbReference>
<sequence>MTEVSSGAAQEIKKYSTYDCKVDPKQNDKSTQIKLFSGKRPHMRAFHMAWLSFFCAFFIWFALAPLMSEVKISLGLSKQQVWTSNIIAVSGTIFLRFLLGPVCDKYGARLSMGGMLMFASIPTACTGLANNAASLYVIRFFIGFAGSTFVMCQYWTSSMFTKEVVGTANAVTAGWGNLGGGVTQLIMGSVLFPLFKKSMTADMAWRTVSLVPAAITFVVGIITIIVSDDSPKGNYAEMKKNGTMPEVSASASFRTGALNLNTWIMALQYACSFGVELTTFHAAAHYFQDNFDLTTERAAALASIFGWMNVFSRAAGGIISDIGNAKAGMKGRLSWQAFLLIGEGISIFILANVHTLGGAITIMTIFGLFCQAANGSAFGIVPYINPPVTGSISGIVGAGGNLGAVFFGLGFRNLSEHQAFNLMASVVIVAGVSCFCISIKGHRGLLFGQDSPEVIAAWKKLGTVNGTLTVPEKDAEASDKGTDTNSEAEFNQFMEYVSEKNIKVVE</sequence>
<dbReference type="InterPro" id="IPR004737">
    <property type="entry name" value="NO3_transporter_NarK/NarU-like"/>
</dbReference>
<dbReference type="Pfam" id="PF07690">
    <property type="entry name" value="MFS_1"/>
    <property type="match status" value="1"/>
</dbReference>
<feature type="transmembrane region" description="Helical" evidence="8">
    <location>
        <begin position="136"/>
        <end position="156"/>
    </location>
</feature>
<accession>A0ABD3R7E5</accession>
<keyword evidence="3 8" id="KW-0813">Transport</keyword>
<reference evidence="10 11" key="1">
    <citation type="submission" date="2024-10" db="EMBL/GenBank/DDBJ databases">
        <title>Updated reference genomes for cyclostephanoid diatoms.</title>
        <authorList>
            <person name="Roberts W.R."/>
            <person name="Alverson A.J."/>
        </authorList>
    </citation>
    <scope>NUCLEOTIDE SEQUENCE [LARGE SCALE GENOMIC DNA]</scope>
    <source>
        <strain evidence="10 11">AJA228-03</strain>
    </source>
</reference>
<organism evidence="10 11">
    <name type="scientific">Cyclostephanos tholiformis</name>
    <dbReference type="NCBI Taxonomy" id="382380"/>
    <lineage>
        <taxon>Eukaryota</taxon>
        <taxon>Sar</taxon>
        <taxon>Stramenopiles</taxon>
        <taxon>Ochrophyta</taxon>
        <taxon>Bacillariophyta</taxon>
        <taxon>Coscinodiscophyceae</taxon>
        <taxon>Thalassiosirophycidae</taxon>
        <taxon>Stephanodiscales</taxon>
        <taxon>Stephanodiscaceae</taxon>
        <taxon>Cyclostephanos</taxon>
    </lineage>
</organism>
<dbReference type="InterPro" id="IPR020846">
    <property type="entry name" value="MFS_dom"/>
</dbReference>
<feature type="transmembrane region" description="Helical" evidence="8">
    <location>
        <begin position="111"/>
        <end position="129"/>
    </location>
</feature>
<proteinExistence type="inferred from homology"/>
<evidence type="ECO:0000256" key="4">
    <source>
        <dbReference type="ARBA" id="ARBA00022692"/>
    </source>
</evidence>
<evidence type="ECO:0000256" key="2">
    <source>
        <dbReference type="ARBA" id="ARBA00008432"/>
    </source>
</evidence>
<comment type="caution">
    <text evidence="10">The sequence shown here is derived from an EMBL/GenBank/DDBJ whole genome shotgun (WGS) entry which is preliminary data.</text>
</comment>
<keyword evidence="6 8" id="KW-0534">Nitrate assimilation</keyword>
<dbReference type="GO" id="GO:0042128">
    <property type="term" value="P:nitrate assimilation"/>
    <property type="evidence" value="ECO:0007669"/>
    <property type="project" value="UniProtKB-UniRule"/>
</dbReference>
<comment type="subcellular location">
    <subcellularLocation>
        <location evidence="8">Cell membrane</location>
        <topology evidence="8">Multi-pass membrane protein</topology>
    </subcellularLocation>
    <subcellularLocation>
        <location evidence="1">Membrane</location>
        <topology evidence="1">Multi-pass membrane protein</topology>
    </subcellularLocation>
</comment>
<feature type="transmembrane region" description="Helical" evidence="8">
    <location>
        <begin position="80"/>
        <end position="99"/>
    </location>
</feature>
<feature type="transmembrane region" description="Helical" evidence="8">
    <location>
        <begin position="298"/>
        <end position="321"/>
    </location>
</feature>
<keyword evidence="4 8" id="KW-0812">Transmembrane</keyword>
<keyword evidence="7 8" id="KW-0472">Membrane</keyword>
<name>A0ABD3R7E5_9STRA</name>
<feature type="transmembrane region" description="Helical" evidence="8">
    <location>
        <begin position="45"/>
        <end position="68"/>
    </location>
</feature>
<dbReference type="InterPro" id="IPR044772">
    <property type="entry name" value="NO3_transporter"/>
</dbReference>
<dbReference type="PROSITE" id="PS50850">
    <property type="entry name" value="MFS"/>
    <property type="match status" value="1"/>
</dbReference>
<protein>
    <recommendedName>
        <fullName evidence="8">Nitrate/nitrite transporter</fullName>
    </recommendedName>
</protein>
<feature type="transmembrane region" description="Helical" evidence="8">
    <location>
        <begin position="359"/>
        <end position="381"/>
    </location>
</feature>
<feature type="transmembrane region" description="Helical" evidence="8">
    <location>
        <begin position="333"/>
        <end position="353"/>
    </location>
</feature>
<feature type="transmembrane region" description="Helical" evidence="8">
    <location>
        <begin position="388"/>
        <end position="407"/>
    </location>
</feature>
<evidence type="ECO:0000256" key="3">
    <source>
        <dbReference type="ARBA" id="ARBA00022448"/>
    </source>
</evidence>
<evidence type="ECO:0000256" key="6">
    <source>
        <dbReference type="ARBA" id="ARBA00023063"/>
    </source>
</evidence>
<dbReference type="Gene3D" id="1.20.1250.20">
    <property type="entry name" value="MFS general substrate transporter like domains"/>
    <property type="match status" value="2"/>
</dbReference>
<evidence type="ECO:0000256" key="8">
    <source>
        <dbReference type="RuleBase" id="RU366033"/>
    </source>
</evidence>
<evidence type="ECO:0000259" key="9">
    <source>
        <dbReference type="PROSITE" id="PS50850"/>
    </source>
</evidence>
<dbReference type="InterPro" id="IPR036259">
    <property type="entry name" value="MFS_trans_sf"/>
</dbReference>
<comment type="similarity">
    <text evidence="2 8">Belongs to the major facilitator superfamily. Nitrate/nitrite porter (TC 2.A.1.8) family.</text>
</comment>
<feature type="transmembrane region" description="Helical" evidence="8">
    <location>
        <begin position="176"/>
        <end position="195"/>
    </location>
</feature>
<evidence type="ECO:0000256" key="5">
    <source>
        <dbReference type="ARBA" id="ARBA00022989"/>
    </source>
</evidence>
<evidence type="ECO:0000313" key="11">
    <source>
        <dbReference type="Proteomes" id="UP001530377"/>
    </source>
</evidence>
<dbReference type="GO" id="GO:0005886">
    <property type="term" value="C:plasma membrane"/>
    <property type="evidence" value="ECO:0007669"/>
    <property type="project" value="UniProtKB-SubCell"/>
</dbReference>
<evidence type="ECO:0000256" key="7">
    <source>
        <dbReference type="ARBA" id="ARBA00023136"/>
    </source>
</evidence>
<feature type="domain" description="Major facilitator superfamily (MFS) profile" evidence="9">
    <location>
        <begin position="45"/>
        <end position="442"/>
    </location>
</feature>
<dbReference type="NCBIfam" id="TIGR00886">
    <property type="entry name" value="2A0108"/>
    <property type="match status" value="1"/>
</dbReference>
<dbReference type="CDD" id="cd17341">
    <property type="entry name" value="MFS_NRT2_like"/>
    <property type="match status" value="1"/>
</dbReference>
<evidence type="ECO:0000256" key="1">
    <source>
        <dbReference type="ARBA" id="ARBA00004141"/>
    </source>
</evidence>
<dbReference type="GO" id="GO:0015112">
    <property type="term" value="F:nitrate transmembrane transporter activity"/>
    <property type="evidence" value="ECO:0007669"/>
    <property type="project" value="UniProtKB-UniRule"/>
</dbReference>
<feature type="transmembrane region" description="Helical" evidence="8">
    <location>
        <begin position="207"/>
        <end position="226"/>
    </location>
</feature>
<gene>
    <name evidence="10" type="ORF">ACHAXA_009909</name>
</gene>
<dbReference type="Proteomes" id="UP001530377">
    <property type="component" value="Unassembled WGS sequence"/>
</dbReference>
<keyword evidence="5 8" id="KW-1133">Transmembrane helix</keyword>
<feature type="transmembrane region" description="Helical" evidence="8">
    <location>
        <begin position="419"/>
        <end position="439"/>
    </location>
</feature>